<protein>
    <recommendedName>
        <fullName evidence="4">Lipoprotein</fullName>
    </recommendedName>
</protein>
<dbReference type="Proteomes" id="UP000238426">
    <property type="component" value="Unassembled WGS sequence"/>
</dbReference>
<dbReference type="EMBL" id="PXOQ01000007">
    <property type="protein sequence ID" value="PSG90856.1"/>
    <property type="molecule type" value="Genomic_DNA"/>
</dbReference>
<accession>A0A2T1NEP9</accession>
<dbReference type="AlphaFoldDB" id="A0A2T1NEP9"/>
<feature type="chain" id="PRO_5015507111" description="Lipoprotein" evidence="1">
    <location>
        <begin position="23"/>
        <end position="270"/>
    </location>
</feature>
<comment type="caution">
    <text evidence="2">The sequence shown here is derived from an EMBL/GenBank/DDBJ whole genome shotgun (WGS) entry which is preliminary data.</text>
</comment>
<sequence length="270" mass="30556">MKKIQLLFGILVIVLMSSCSFTEEITIKPDGSGEFIMSYDMSTMLRTIQEAEGKKRDPNKKMSAPVDSVLYYNDLIVGKQDSISKLPLEEQEKIKKLKDIILKIKMNEATNEMIMGFGSTFTTIEDLPNALERINSAKAISNKDNPQYDKINESAIAKSSEGALEHVTFTYKNNTFSRIYTAPENDEEKEQTTTDIEDVNAEISEMGDAFKEAFDLMTYNIVYHFPKKITSTTHKDAVISEDGKTLTLKLKFLELIENPDISSLNVFLEQ</sequence>
<dbReference type="OrthoDB" id="978531at2"/>
<dbReference type="RefSeq" id="WP_106462997.1">
    <property type="nucleotide sequence ID" value="NZ_PXOQ01000007.1"/>
</dbReference>
<proteinExistence type="predicted"/>
<reference evidence="2 3" key="1">
    <citation type="submission" date="2018-03" db="EMBL/GenBank/DDBJ databases">
        <title>Mesoflavibacter sp. HG37 and Mesoflavibacter sp. HG96 sp.nov., two marine bacteria isolated from seawater of Western Pacific Ocean.</title>
        <authorList>
            <person name="Cheng H."/>
            <person name="Wu Y.-H."/>
            <person name="Guo L.-L."/>
            <person name="Xu X.-W."/>
        </authorList>
    </citation>
    <scope>NUCLEOTIDE SEQUENCE [LARGE SCALE GENOMIC DNA]</scope>
    <source>
        <strain evidence="2 3">KCTC 32269</strain>
    </source>
</reference>
<dbReference type="PROSITE" id="PS51257">
    <property type="entry name" value="PROKAR_LIPOPROTEIN"/>
    <property type="match status" value="1"/>
</dbReference>
<feature type="signal peptide" evidence="1">
    <location>
        <begin position="1"/>
        <end position="22"/>
    </location>
</feature>
<gene>
    <name evidence="2" type="ORF">C7H52_06170</name>
</gene>
<evidence type="ECO:0000313" key="3">
    <source>
        <dbReference type="Proteomes" id="UP000238426"/>
    </source>
</evidence>
<evidence type="ECO:0008006" key="4">
    <source>
        <dbReference type="Google" id="ProtNLM"/>
    </source>
</evidence>
<name>A0A2T1NEP9_9FLAO</name>
<keyword evidence="3" id="KW-1185">Reference proteome</keyword>
<evidence type="ECO:0000313" key="2">
    <source>
        <dbReference type="EMBL" id="PSG90856.1"/>
    </source>
</evidence>
<organism evidence="2 3">
    <name type="scientific">Aurantibacter aestuarii</name>
    <dbReference type="NCBI Taxonomy" id="1266046"/>
    <lineage>
        <taxon>Bacteria</taxon>
        <taxon>Pseudomonadati</taxon>
        <taxon>Bacteroidota</taxon>
        <taxon>Flavobacteriia</taxon>
        <taxon>Flavobacteriales</taxon>
        <taxon>Flavobacteriaceae</taxon>
        <taxon>Aurantibacter</taxon>
    </lineage>
</organism>
<keyword evidence="1" id="KW-0732">Signal</keyword>
<evidence type="ECO:0000256" key="1">
    <source>
        <dbReference type="SAM" id="SignalP"/>
    </source>
</evidence>